<reference evidence="15" key="3">
    <citation type="submission" date="2018-07" db="EMBL/GenBank/DDBJ databases">
        <title>WGS assembly of Glycine max.</title>
        <authorList>
            <person name="Schmutz J."/>
            <person name="Cannon S."/>
            <person name="Schlueter J."/>
            <person name="Ma J."/>
            <person name="Mitros T."/>
            <person name="Nelson W."/>
            <person name="Hyten D."/>
            <person name="Song Q."/>
            <person name="Thelen J."/>
            <person name="Cheng J."/>
            <person name="Xu D."/>
            <person name="Hellsten U."/>
            <person name="May G."/>
            <person name="Yu Y."/>
            <person name="Sakurai T."/>
            <person name="Umezawa T."/>
            <person name="Bhattacharyya M."/>
            <person name="Sandhu D."/>
            <person name="Valliyodan B."/>
            <person name="Lindquist E."/>
            <person name="Peto M."/>
            <person name="Grant D."/>
            <person name="Shu S."/>
            <person name="Goodstein D."/>
            <person name="Barry K."/>
            <person name="Futrell-Griggs M."/>
            <person name="Abernathy B."/>
            <person name="Du J."/>
            <person name="Tian Z."/>
            <person name="Zhu L."/>
            <person name="Gill N."/>
            <person name="Joshi T."/>
            <person name="Libault M."/>
            <person name="Sethuraman A."/>
            <person name="Zhang X."/>
            <person name="Shinozaki K."/>
            <person name="Nguyen H."/>
            <person name="Wing R."/>
            <person name="Cregan P."/>
            <person name="Specht J."/>
            <person name="Grimwood J."/>
            <person name="Rokhsar D."/>
            <person name="Stacey G."/>
            <person name="Shoemaker R."/>
            <person name="Jackson S."/>
        </authorList>
    </citation>
    <scope>NUCLEOTIDE SEQUENCE</scope>
    <source>
        <tissue evidence="15">Callus</tissue>
    </source>
</reference>
<accession>A0A0R0G349</accession>
<keyword evidence="3" id="KW-1003">Cell membrane</keyword>
<dbReference type="SMR" id="A0A0R0G349"/>
<keyword evidence="7" id="KW-0677">Repeat</keyword>
<organism evidence="15">
    <name type="scientific">Glycine max</name>
    <name type="common">Soybean</name>
    <name type="synonym">Glycine hispida</name>
    <dbReference type="NCBI Taxonomy" id="3847"/>
    <lineage>
        <taxon>Eukaryota</taxon>
        <taxon>Viridiplantae</taxon>
        <taxon>Streptophyta</taxon>
        <taxon>Embryophyta</taxon>
        <taxon>Tracheophyta</taxon>
        <taxon>Spermatophyta</taxon>
        <taxon>Magnoliopsida</taxon>
        <taxon>eudicotyledons</taxon>
        <taxon>Gunneridae</taxon>
        <taxon>Pentapetalae</taxon>
        <taxon>rosids</taxon>
        <taxon>fabids</taxon>
        <taxon>Fabales</taxon>
        <taxon>Fabaceae</taxon>
        <taxon>Papilionoideae</taxon>
        <taxon>50 kb inversion clade</taxon>
        <taxon>NPAAA clade</taxon>
        <taxon>indigoferoid/millettioid clade</taxon>
        <taxon>Phaseoleae</taxon>
        <taxon>Glycine</taxon>
        <taxon>Glycine subgen. Soja</taxon>
    </lineage>
</organism>
<name>A0A0R0G349_SOYBN</name>
<dbReference type="InParanoid" id="A0A0R0G349"/>
<dbReference type="OMA" id="GEMHFAN"/>
<feature type="transmembrane region" description="Helical" evidence="12">
    <location>
        <begin position="810"/>
        <end position="831"/>
    </location>
</feature>
<dbReference type="EMBL" id="CM000849">
    <property type="protein sequence ID" value="KRH08975.1"/>
    <property type="molecule type" value="Genomic_DNA"/>
</dbReference>
<dbReference type="PANTHER" id="PTHR48063">
    <property type="entry name" value="LRR RECEPTOR-LIKE KINASE"/>
    <property type="match status" value="1"/>
</dbReference>
<evidence type="ECO:0000256" key="3">
    <source>
        <dbReference type="ARBA" id="ARBA00022475"/>
    </source>
</evidence>
<evidence type="ECO:0000256" key="13">
    <source>
        <dbReference type="SAM" id="SignalP"/>
    </source>
</evidence>
<evidence type="ECO:0000313" key="17">
    <source>
        <dbReference type="Proteomes" id="UP000008827"/>
    </source>
</evidence>
<dbReference type="Pfam" id="PF13855">
    <property type="entry name" value="LRR_8"/>
    <property type="match status" value="3"/>
</dbReference>
<evidence type="ECO:0000313" key="15">
    <source>
        <dbReference type="EMBL" id="KRH08975.1"/>
    </source>
</evidence>
<dbReference type="FunFam" id="3.80.10.10:FF:000213">
    <property type="entry name" value="Tyrosine-sulfated glycopeptide receptor 1"/>
    <property type="match status" value="1"/>
</dbReference>
<dbReference type="InterPro" id="IPR046956">
    <property type="entry name" value="RLP23-like"/>
</dbReference>
<dbReference type="STRING" id="3847.A0A0R0G349"/>
<gene>
    <name evidence="15" type="ORF">GLYMA_16G185400</name>
</gene>
<dbReference type="Pfam" id="PF08263">
    <property type="entry name" value="LRRNT_2"/>
    <property type="match status" value="1"/>
</dbReference>
<dbReference type="PANTHER" id="PTHR48063:SF98">
    <property type="entry name" value="LRR RECEPTOR-LIKE SERINE_THREONINE-PROTEIN KINASE FLS2"/>
    <property type="match status" value="1"/>
</dbReference>
<dbReference type="GO" id="GO:0005886">
    <property type="term" value="C:plasma membrane"/>
    <property type="evidence" value="ECO:0007669"/>
    <property type="project" value="UniProtKB-SubCell"/>
</dbReference>
<evidence type="ECO:0000259" key="14">
    <source>
        <dbReference type="Pfam" id="PF08263"/>
    </source>
</evidence>
<evidence type="ECO:0000256" key="9">
    <source>
        <dbReference type="ARBA" id="ARBA00023136"/>
    </source>
</evidence>
<dbReference type="SUPFAM" id="SSF52058">
    <property type="entry name" value="L domain-like"/>
    <property type="match status" value="3"/>
</dbReference>
<comment type="similarity">
    <text evidence="2">Belongs to the RLP family.</text>
</comment>
<feature type="domain" description="Leucine-rich repeat-containing N-terminal plant-type" evidence="14">
    <location>
        <begin position="37"/>
        <end position="74"/>
    </location>
</feature>
<evidence type="ECO:0000313" key="16">
    <source>
        <dbReference type="EnsemblPlants" id="KRH08975"/>
    </source>
</evidence>
<evidence type="ECO:0000256" key="8">
    <source>
        <dbReference type="ARBA" id="ARBA00022989"/>
    </source>
</evidence>
<dbReference type="InterPro" id="IPR003591">
    <property type="entry name" value="Leu-rich_rpt_typical-subtyp"/>
</dbReference>
<keyword evidence="8 12" id="KW-1133">Transmembrane helix</keyword>
<evidence type="ECO:0000256" key="1">
    <source>
        <dbReference type="ARBA" id="ARBA00004251"/>
    </source>
</evidence>
<evidence type="ECO:0000256" key="5">
    <source>
        <dbReference type="ARBA" id="ARBA00022692"/>
    </source>
</evidence>
<dbReference type="FunFam" id="3.80.10.10:FF:000649">
    <property type="entry name" value="Leucine Rich Repeat family protein"/>
    <property type="match status" value="1"/>
</dbReference>
<keyword evidence="6 13" id="KW-0732">Signal</keyword>
<keyword evidence="5 12" id="KW-0812">Transmembrane</keyword>
<evidence type="ECO:0000256" key="11">
    <source>
        <dbReference type="ARBA" id="ARBA00023180"/>
    </source>
</evidence>
<dbReference type="Gramene" id="KRH08975">
    <property type="protein sequence ID" value="KRH08975"/>
    <property type="gene ID" value="GLYMA_16G185400"/>
</dbReference>
<dbReference type="InterPro" id="IPR013210">
    <property type="entry name" value="LRR_N_plant-typ"/>
</dbReference>
<keyword evidence="9 12" id="KW-0472">Membrane</keyword>
<evidence type="ECO:0000256" key="7">
    <source>
        <dbReference type="ARBA" id="ARBA00022737"/>
    </source>
</evidence>
<dbReference type="Gene3D" id="3.80.10.10">
    <property type="entry name" value="Ribonuclease Inhibitor"/>
    <property type="match status" value="4"/>
</dbReference>
<feature type="signal peptide" evidence="13">
    <location>
        <begin position="1"/>
        <end position="19"/>
    </location>
</feature>
<evidence type="ECO:0000256" key="10">
    <source>
        <dbReference type="ARBA" id="ARBA00023170"/>
    </source>
</evidence>
<evidence type="ECO:0000256" key="6">
    <source>
        <dbReference type="ARBA" id="ARBA00022729"/>
    </source>
</evidence>
<keyword evidence="4" id="KW-0433">Leucine-rich repeat</keyword>
<evidence type="ECO:0000256" key="12">
    <source>
        <dbReference type="SAM" id="Phobius"/>
    </source>
</evidence>
<reference evidence="16" key="2">
    <citation type="submission" date="2018-02" db="UniProtKB">
        <authorList>
            <consortium name="EnsemblPlants"/>
        </authorList>
    </citation>
    <scope>IDENTIFICATION</scope>
    <source>
        <strain evidence="16">Williams 82</strain>
    </source>
</reference>
<evidence type="ECO:0000256" key="2">
    <source>
        <dbReference type="ARBA" id="ARBA00009592"/>
    </source>
</evidence>
<dbReference type="Pfam" id="PF00560">
    <property type="entry name" value="LRR_1"/>
    <property type="match status" value="9"/>
</dbReference>
<dbReference type="EnsemblPlants" id="KRH08975">
    <property type="protein sequence ID" value="KRH08975"/>
    <property type="gene ID" value="GLYMA_16G185400"/>
</dbReference>
<keyword evidence="17" id="KW-1185">Reference proteome</keyword>
<sequence length="865" mass="96079">MAVLYATHVLLLILSTATTLHFSASKAARLNMTCSEKERNALLSFKHGLADPSNRLSSWSDKSDCCTWPGVHCNNTGKVMEINLDTPAGSPYRELSGEISPSLLELKYLNRLDLSSNYFVLTPIPSFLGSLESLRYLDLSLSGFMGLIPHQLGNLSNLQHLNLGYNYALQIDNLNWISRLSSLEYLDLSGSDLHKQGNWLQVLSALPSLSELHLESCQIDNLGPPKRKANFTHLQVLDLSINNLNQQIPSWLFNLSTTLVQLDLHSNLLQGQIPQIISSLQNIKNLDLQNNQLSGPLPDSLGQLKHLEVLNLSNNTFTCPIPSPFANLSSLRTLNLAHNRLNGTIPKSFEFLRNLQVLNLGTNSLTGDMPVTLGTLSNLVMLDLSSNLLEGSIKESNFVKLLKLKELRLSWTNLFLSVNSGWVPPFQLEYVLLSSFGIGIADLVPSWFWNWTLQTEFLDLSNNLLSGDLSNIFLNSSLINLSSNLFKGTLPSVSANVEVLNVANNSISGTISPFLCGKENATNNLSVLDFSNNVLSGDLGHCWVHWQALVHLNLGSNNLSGVIPNSMGYLSQLESLLLDDNRFSGYIPSTLQNCSTMKFIDMGNNQLSDTIPDWMWEMQYLMICQLSSLIVLDLGNNSLSGSIPNCLDDMKTMAGEDDFFANPSSYSYGSDFSYNHYKETLVLVPKGDELEYRDNLILVRMIDLSSNKLSGAIPSEISKLSALRFLNLSRNHLSGGIPNDMGKMKLLESLDLSLNNISGQIPQSLSDLSFLSVLNLSYNNLSGRIPTSTQLQSFEELSYTGNPELCGPPFYMGMGVGFAAGFWGFCSVVFFNRTWRRAYFHYLDHLRDLIYVIIVLKVRRLLGKL</sequence>
<dbReference type="FunFam" id="3.80.10.10:FF:000383">
    <property type="entry name" value="Leucine-rich repeat receptor protein kinase EMS1"/>
    <property type="match status" value="1"/>
</dbReference>
<evidence type="ECO:0000256" key="4">
    <source>
        <dbReference type="ARBA" id="ARBA00022614"/>
    </source>
</evidence>
<dbReference type="InterPro" id="IPR032675">
    <property type="entry name" value="LRR_dom_sf"/>
</dbReference>
<protein>
    <recommendedName>
        <fullName evidence="14">Leucine-rich repeat-containing N-terminal plant-type domain-containing protein</fullName>
    </recommendedName>
</protein>
<dbReference type="InterPro" id="IPR001611">
    <property type="entry name" value="Leu-rich_rpt"/>
</dbReference>
<dbReference type="Proteomes" id="UP000008827">
    <property type="component" value="Chromosome 16"/>
</dbReference>
<keyword evidence="11" id="KW-0325">Glycoprotein</keyword>
<dbReference type="AlphaFoldDB" id="A0A0R0G349"/>
<proteinExistence type="inferred from homology"/>
<reference evidence="15 16" key="1">
    <citation type="journal article" date="2010" name="Nature">
        <title>Genome sequence of the palaeopolyploid soybean.</title>
        <authorList>
            <person name="Schmutz J."/>
            <person name="Cannon S.B."/>
            <person name="Schlueter J."/>
            <person name="Ma J."/>
            <person name="Mitros T."/>
            <person name="Nelson W."/>
            <person name="Hyten D.L."/>
            <person name="Song Q."/>
            <person name="Thelen J.J."/>
            <person name="Cheng J."/>
            <person name="Xu D."/>
            <person name="Hellsten U."/>
            <person name="May G.D."/>
            <person name="Yu Y."/>
            <person name="Sakurai T."/>
            <person name="Umezawa T."/>
            <person name="Bhattacharyya M.K."/>
            <person name="Sandhu D."/>
            <person name="Valliyodan B."/>
            <person name="Lindquist E."/>
            <person name="Peto M."/>
            <person name="Grant D."/>
            <person name="Shu S."/>
            <person name="Goodstein D."/>
            <person name="Barry K."/>
            <person name="Futrell-Griggs M."/>
            <person name="Abernathy B."/>
            <person name="Du J."/>
            <person name="Tian Z."/>
            <person name="Zhu L."/>
            <person name="Gill N."/>
            <person name="Joshi T."/>
            <person name="Libault M."/>
            <person name="Sethuraman A."/>
            <person name="Zhang X.-C."/>
            <person name="Shinozaki K."/>
            <person name="Nguyen H.T."/>
            <person name="Wing R.A."/>
            <person name="Cregan P."/>
            <person name="Specht J."/>
            <person name="Grimwood J."/>
            <person name="Rokhsar D."/>
            <person name="Stacey G."/>
            <person name="Shoemaker R.C."/>
            <person name="Jackson S.A."/>
        </authorList>
    </citation>
    <scope>NUCLEOTIDE SEQUENCE [LARGE SCALE GENOMIC DNA]</scope>
    <source>
        <strain evidence="16">cv. Williams 82</strain>
        <tissue evidence="15">Callus</tissue>
    </source>
</reference>
<keyword evidence="10" id="KW-0675">Receptor</keyword>
<comment type="subcellular location">
    <subcellularLocation>
        <location evidence="1">Cell membrane</location>
        <topology evidence="1">Single-pass type I membrane protein</topology>
    </subcellularLocation>
</comment>
<feature type="chain" id="PRO_5014521223" description="Leucine-rich repeat-containing N-terminal plant-type domain-containing protein" evidence="13">
    <location>
        <begin position="20"/>
        <end position="865"/>
    </location>
</feature>
<dbReference type="SMART" id="SM00369">
    <property type="entry name" value="LRR_TYP"/>
    <property type="match status" value="9"/>
</dbReference>